<dbReference type="AlphaFoldDB" id="A0A819PSF2"/>
<reference evidence="2" key="1">
    <citation type="submission" date="2021-02" db="EMBL/GenBank/DDBJ databases">
        <authorList>
            <person name="Nowell W R."/>
        </authorList>
    </citation>
    <scope>NUCLEOTIDE SEQUENCE</scope>
</reference>
<evidence type="ECO:0000313" key="3">
    <source>
        <dbReference type="Proteomes" id="UP000663823"/>
    </source>
</evidence>
<evidence type="ECO:0000256" key="1">
    <source>
        <dbReference type="SAM" id="Phobius"/>
    </source>
</evidence>
<name>A0A819PSF2_9BILA</name>
<evidence type="ECO:0000313" key="2">
    <source>
        <dbReference type="EMBL" id="CAF4015531.1"/>
    </source>
</evidence>
<protein>
    <submittedName>
        <fullName evidence="2">Uncharacterized protein</fullName>
    </submittedName>
</protein>
<organism evidence="2 3">
    <name type="scientific">Rotaria sordida</name>
    <dbReference type="NCBI Taxonomy" id="392033"/>
    <lineage>
        <taxon>Eukaryota</taxon>
        <taxon>Metazoa</taxon>
        <taxon>Spiralia</taxon>
        <taxon>Gnathifera</taxon>
        <taxon>Rotifera</taxon>
        <taxon>Eurotatoria</taxon>
        <taxon>Bdelloidea</taxon>
        <taxon>Philodinida</taxon>
        <taxon>Philodinidae</taxon>
        <taxon>Rotaria</taxon>
    </lineage>
</organism>
<comment type="caution">
    <text evidence="2">The sequence shown here is derived from an EMBL/GenBank/DDBJ whole genome shotgun (WGS) entry which is preliminary data.</text>
</comment>
<accession>A0A819PSF2</accession>
<keyword evidence="1" id="KW-1133">Transmembrane helix</keyword>
<dbReference type="EMBL" id="CAJOAX010007683">
    <property type="protein sequence ID" value="CAF4015531.1"/>
    <property type="molecule type" value="Genomic_DNA"/>
</dbReference>
<feature type="transmembrane region" description="Helical" evidence="1">
    <location>
        <begin position="16"/>
        <end position="37"/>
    </location>
</feature>
<keyword evidence="1" id="KW-0472">Membrane</keyword>
<gene>
    <name evidence="2" type="ORF">OTI717_LOCUS29798</name>
</gene>
<keyword evidence="1" id="KW-0812">Transmembrane</keyword>
<proteinExistence type="predicted"/>
<dbReference type="Proteomes" id="UP000663823">
    <property type="component" value="Unassembled WGS sequence"/>
</dbReference>
<sequence>MSELSEYRPNEKERQLIVMLLTQVFVTVLCQIPSSIYQ</sequence>
<feature type="non-terminal residue" evidence="2">
    <location>
        <position position="38"/>
    </location>
</feature>